<dbReference type="Proteomes" id="UP001054945">
    <property type="component" value="Unassembled WGS sequence"/>
</dbReference>
<proteinExistence type="predicted"/>
<keyword evidence="1" id="KW-0433">Leucine-rich repeat</keyword>
<evidence type="ECO:0000256" key="1">
    <source>
        <dbReference type="ARBA" id="ARBA00022614"/>
    </source>
</evidence>
<accession>A0AAV4PY42</accession>
<reference evidence="3 4" key="1">
    <citation type="submission" date="2021-06" db="EMBL/GenBank/DDBJ databases">
        <title>Caerostris extrusa draft genome.</title>
        <authorList>
            <person name="Kono N."/>
            <person name="Arakawa K."/>
        </authorList>
    </citation>
    <scope>NUCLEOTIDE SEQUENCE [LARGE SCALE GENOMIC DNA]</scope>
</reference>
<dbReference type="InterPro" id="IPR001611">
    <property type="entry name" value="Leu-rich_rpt"/>
</dbReference>
<dbReference type="Gene3D" id="3.80.10.10">
    <property type="entry name" value="Ribonuclease Inhibitor"/>
    <property type="match status" value="1"/>
</dbReference>
<organism evidence="3 4">
    <name type="scientific">Caerostris extrusa</name>
    <name type="common">Bark spider</name>
    <name type="synonym">Caerostris bankana</name>
    <dbReference type="NCBI Taxonomy" id="172846"/>
    <lineage>
        <taxon>Eukaryota</taxon>
        <taxon>Metazoa</taxon>
        <taxon>Ecdysozoa</taxon>
        <taxon>Arthropoda</taxon>
        <taxon>Chelicerata</taxon>
        <taxon>Arachnida</taxon>
        <taxon>Araneae</taxon>
        <taxon>Araneomorphae</taxon>
        <taxon>Entelegynae</taxon>
        <taxon>Araneoidea</taxon>
        <taxon>Araneidae</taxon>
        <taxon>Caerostris</taxon>
    </lineage>
</organism>
<dbReference type="SUPFAM" id="SSF52058">
    <property type="entry name" value="L domain-like"/>
    <property type="match status" value="1"/>
</dbReference>
<dbReference type="InterPro" id="IPR032675">
    <property type="entry name" value="LRR_dom_sf"/>
</dbReference>
<evidence type="ECO:0000313" key="3">
    <source>
        <dbReference type="EMBL" id="GIY00695.1"/>
    </source>
</evidence>
<sequence>MRIAASKLPLLLKHSVSQSKCISSVYLNPEDNRIEVNILSNFKFILKDPSIIRASSQVHSSKHKLLLPLKRSVSQSKCISSVHLNPKDNRIEGFEDDDFEGLNLLETLDLRRNRITTLGSSLQNLVNLKLLRLESNRLRTLGKEQIPAYLRDLYLADNPFRCDCQMLLFLNYLNSTDNLVLDVPCAPPNDTSPIRPHRNVHLGVCFCAHDAQRHFMSVDCSSLGLTRLPALFSSATEEEHRISEPCWLKS</sequence>
<gene>
    <name evidence="3" type="primary">AVEN_57640_1</name>
    <name evidence="3" type="ORF">CEXT_325021</name>
</gene>
<protein>
    <submittedName>
        <fullName evidence="3">Uncharacterized protein</fullName>
    </submittedName>
</protein>
<dbReference type="AlphaFoldDB" id="A0AAV4PY42"/>
<dbReference type="PANTHER" id="PTHR24366">
    <property type="entry name" value="IG(IMMUNOGLOBULIN) AND LRR(LEUCINE RICH REPEAT) DOMAINS"/>
    <property type="match status" value="1"/>
</dbReference>
<dbReference type="PANTHER" id="PTHR24366:SF96">
    <property type="entry name" value="LEUCINE RICH REPEAT CONTAINING 53"/>
    <property type="match status" value="1"/>
</dbReference>
<comment type="caution">
    <text evidence="3">The sequence shown here is derived from an EMBL/GenBank/DDBJ whole genome shotgun (WGS) entry which is preliminary data.</text>
</comment>
<dbReference type="EMBL" id="BPLR01005215">
    <property type="protein sequence ID" value="GIY00695.1"/>
    <property type="molecule type" value="Genomic_DNA"/>
</dbReference>
<evidence type="ECO:0000313" key="4">
    <source>
        <dbReference type="Proteomes" id="UP001054945"/>
    </source>
</evidence>
<keyword evidence="2" id="KW-0677">Repeat</keyword>
<dbReference type="Pfam" id="PF13855">
    <property type="entry name" value="LRR_8"/>
    <property type="match status" value="1"/>
</dbReference>
<keyword evidence="4" id="KW-1185">Reference proteome</keyword>
<dbReference type="PROSITE" id="PS51450">
    <property type="entry name" value="LRR"/>
    <property type="match status" value="1"/>
</dbReference>
<evidence type="ECO:0000256" key="2">
    <source>
        <dbReference type="ARBA" id="ARBA00022737"/>
    </source>
</evidence>
<name>A0AAV4PY42_CAEEX</name>